<sequence length="227" mass="26005">MAGHMHAIEYADVNTWTPLINTKFPVPITDQAADLFEQRIRTERIRTQQGAAPLPGLPDNFDELLIPRKILKRGFRCPVIPNQPPVTDGQLQQAFAILIDLHPRMAQEMTKRYLEIQSVLDRPVPRLKRNGERITEGFVSRYVPGDWFHPDTGFSPEVVFLPHVYTQMLRAFERADGVGGPFRTFGHLYPGAVQPSAFPPPRNPRDLSHWLFGANVGCLFSFLFFWW</sequence>
<feature type="transmembrane region" description="Helical" evidence="1">
    <location>
        <begin position="207"/>
        <end position="226"/>
    </location>
</feature>
<keyword evidence="1" id="KW-1133">Transmembrane helix</keyword>
<dbReference type="AlphaFoldDB" id="A0AA39ZFV1"/>
<gene>
    <name evidence="2" type="ORF">QBC41DRAFT_221974</name>
</gene>
<protein>
    <submittedName>
        <fullName evidence="2">Uncharacterized protein</fullName>
    </submittedName>
</protein>
<dbReference type="EMBL" id="JAULSY010000033">
    <property type="protein sequence ID" value="KAK0670258.1"/>
    <property type="molecule type" value="Genomic_DNA"/>
</dbReference>
<evidence type="ECO:0000313" key="3">
    <source>
        <dbReference type="Proteomes" id="UP001174997"/>
    </source>
</evidence>
<accession>A0AA39ZFV1</accession>
<organism evidence="2 3">
    <name type="scientific">Cercophora samala</name>
    <dbReference type="NCBI Taxonomy" id="330535"/>
    <lineage>
        <taxon>Eukaryota</taxon>
        <taxon>Fungi</taxon>
        <taxon>Dikarya</taxon>
        <taxon>Ascomycota</taxon>
        <taxon>Pezizomycotina</taxon>
        <taxon>Sordariomycetes</taxon>
        <taxon>Sordariomycetidae</taxon>
        <taxon>Sordariales</taxon>
        <taxon>Lasiosphaeriaceae</taxon>
        <taxon>Cercophora</taxon>
    </lineage>
</organism>
<keyword evidence="3" id="KW-1185">Reference proteome</keyword>
<name>A0AA39ZFV1_9PEZI</name>
<keyword evidence="1" id="KW-0812">Transmembrane</keyword>
<evidence type="ECO:0000313" key="2">
    <source>
        <dbReference type="EMBL" id="KAK0670258.1"/>
    </source>
</evidence>
<keyword evidence="1" id="KW-0472">Membrane</keyword>
<proteinExistence type="predicted"/>
<evidence type="ECO:0000256" key="1">
    <source>
        <dbReference type="SAM" id="Phobius"/>
    </source>
</evidence>
<dbReference type="Proteomes" id="UP001174997">
    <property type="component" value="Unassembled WGS sequence"/>
</dbReference>
<comment type="caution">
    <text evidence="2">The sequence shown here is derived from an EMBL/GenBank/DDBJ whole genome shotgun (WGS) entry which is preliminary data.</text>
</comment>
<reference evidence="2" key="1">
    <citation type="submission" date="2023-06" db="EMBL/GenBank/DDBJ databases">
        <title>Genome-scale phylogeny and comparative genomics of the fungal order Sordariales.</title>
        <authorList>
            <consortium name="Lawrence Berkeley National Laboratory"/>
            <person name="Hensen N."/>
            <person name="Bonometti L."/>
            <person name="Westerberg I."/>
            <person name="Brannstrom I.O."/>
            <person name="Guillou S."/>
            <person name="Cros-Aarteil S."/>
            <person name="Calhoun S."/>
            <person name="Haridas S."/>
            <person name="Kuo A."/>
            <person name="Mondo S."/>
            <person name="Pangilinan J."/>
            <person name="Riley R."/>
            <person name="Labutti K."/>
            <person name="Andreopoulos B."/>
            <person name="Lipzen A."/>
            <person name="Chen C."/>
            <person name="Yanf M."/>
            <person name="Daum C."/>
            <person name="Ng V."/>
            <person name="Clum A."/>
            <person name="Steindorff A."/>
            <person name="Ohm R."/>
            <person name="Martin F."/>
            <person name="Silar P."/>
            <person name="Natvig D."/>
            <person name="Lalanne C."/>
            <person name="Gautier V."/>
            <person name="Ament-Velasquez S.L."/>
            <person name="Kruys A."/>
            <person name="Hutchinson M.I."/>
            <person name="Powell A.J."/>
            <person name="Barry K."/>
            <person name="Miller A.N."/>
            <person name="Grigoriev I.V."/>
            <person name="Debuchy R."/>
            <person name="Gladieux P."/>
            <person name="Thoren M.H."/>
            <person name="Johannesson H."/>
        </authorList>
    </citation>
    <scope>NUCLEOTIDE SEQUENCE</scope>
    <source>
        <strain evidence="2">CBS 307.81</strain>
    </source>
</reference>